<dbReference type="Proteomes" id="UP000430692">
    <property type="component" value="Unassembled WGS sequence"/>
</dbReference>
<evidence type="ECO:0000313" key="2">
    <source>
        <dbReference type="Proteomes" id="UP000430692"/>
    </source>
</evidence>
<dbReference type="EMBL" id="WUUL01000001">
    <property type="protein sequence ID" value="MXQ52430.1"/>
    <property type="molecule type" value="Genomic_DNA"/>
</dbReference>
<dbReference type="RefSeq" id="WP_160799453.1">
    <property type="nucleotide sequence ID" value="NZ_WUUL01000001.1"/>
</dbReference>
<gene>
    <name evidence="1" type="ORF">GSM42_01405</name>
</gene>
<comment type="caution">
    <text evidence="1">The sequence shown here is derived from an EMBL/GenBank/DDBJ whole genome shotgun (WGS) entry which is preliminary data.</text>
</comment>
<organism evidence="1 2">
    <name type="scientific">Shimazuella alba</name>
    <dbReference type="NCBI Taxonomy" id="2690964"/>
    <lineage>
        <taxon>Bacteria</taxon>
        <taxon>Bacillati</taxon>
        <taxon>Bacillota</taxon>
        <taxon>Bacilli</taxon>
        <taxon>Bacillales</taxon>
        <taxon>Thermoactinomycetaceae</taxon>
        <taxon>Shimazuella</taxon>
    </lineage>
</organism>
<reference evidence="1 2" key="1">
    <citation type="submission" date="2019-12" db="EMBL/GenBank/DDBJ databases">
        <title>Whole-genome analyses of novel actinobacteria.</title>
        <authorList>
            <person name="Sahin N."/>
            <person name="Saygin H."/>
        </authorList>
    </citation>
    <scope>NUCLEOTIDE SEQUENCE [LARGE SCALE GENOMIC DNA]</scope>
    <source>
        <strain evidence="1 2">KC615</strain>
    </source>
</reference>
<accession>A0A6I4VRM2</accession>
<sequence>MAKNPYNNHLQELKKIRKDHHSYTLKADVYLDTAERSLKNGGDDVNLNIDWAIEELEGHMPDDHKAFITALQKLKIKIPATYGVNSF</sequence>
<protein>
    <submittedName>
        <fullName evidence="1">Uncharacterized protein</fullName>
    </submittedName>
</protein>
<proteinExistence type="predicted"/>
<name>A0A6I4VRM2_9BACL</name>
<dbReference type="AlphaFoldDB" id="A0A6I4VRM2"/>
<keyword evidence="2" id="KW-1185">Reference proteome</keyword>
<evidence type="ECO:0000313" key="1">
    <source>
        <dbReference type="EMBL" id="MXQ52430.1"/>
    </source>
</evidence>